<keyword evidence="6" id="KW-0443">Lipid metabolism</keyword>
<evidence type="ECO:0000256" key="5">
    <source>
        <dbReference type="ARBA" id="ARBA00022989"/>
    </source>
</evidence>
<feature type="transmembrane region" description="Helical" evidence="8">
    <location>
        <begin position="12"/>
        <end position="34"/>
    </location>
</feature>
<dbReference type="AlphaFoldDB" id="A0A177WYA3"/>
<evidence type="ECO:0000256" key="2">
    <source>
        <dbReference type="ARBA" id="ARBA00022692"/>
    </source>
</evidence>
<name>A0A177WYA3_BATDL</name>
<evidence type="ECO:0000313" key="9">
    <source>
        <dbReference type="EMBL" id="OAJ45087.1"/>
    </source>
</evidence>
<dbReference type="Proteomes" id="UP000077115">
    <property type="component" value="Unassembled WGS sequence"/>
</dbReference>
<dbReference type="EMBL" id="DS022314">
    <property type="protein sequence ID" value="OAJ45087.1"/>
    <property type="molecule type" value="Genomic_DNA"/>
</dbReference>
<feature type="transmembrane region" description="Helical" evidence="8">
    <location>
        <begin position="194"/>
        <end position="213"/>
    </location>
</feature>
<evidence type="ECO:0000256" key="8">
    <source>
        <dbReference type="SAM" id="Phobius"/>
    </source>
</evidence>
<dbReference type="STRING" id="403673.A0A177WYA3"/>
<evidence type="ECO:0000256" key="7">
    <source>
        <dbReference type="ARBA" id="ARBA00023136"/>
    </source>
</evidence>
<dbReference type="PANTHER" id="PTHR23129">
    <property type="entry name" value="ACYL-COENZYME A DIPHOSPHATASE FITM2"/>
    <property type="match status" value="1"/>
</dbReference>
<accession>A0A177WYA3</accession>
<evidence type="ECO:0000256" key="3">
    <source>
        <dbReference type="ARBA" id="ARBA00022801"/>
    </source>
</evidence>
<proteinExistence type="predicted"/>
<evidence type="ECO:0000256" key="6">
    <source>
        <dbReference type="ARBA" id="ARBA00023098"/>
    </source>
</evidence>
<protein>
    <submittedName>
        <fullName evidence="9">Uncharacterized protein</fullName>
    </submittedName>
</protein>
<evidence type="ECO:0000256" key="4">
    <source>
        <dbReference type="ARBA" id="ARBA00022824"/>
    </source>
</evidence>
<dbReference type="PANTHER" id="PTHR23129:SF0">
    <property type="entry name" value="ACYL-COENZYME A DIPHOSPHATASE FITM2"/>
    <property type="match status" value="1"/>
</dbReference>
<evidence type="ECO:0000256" key="1">
    <source>
        <dbReference type="ARBA" id="ARBA00004477"/>
    </source>
</evidence>
<organism evidence="9 10">
    <name type="scientific">Batrachochytrium dendrobatidis (strain JEL423)</name>
    <dbReference type="NCBI Taxonomy" id="403673"/>
    <lineage>
        <taxon>Eukaryota</taxon>
        <taxon>Fungi</taxon>
        <taxon>Fungi incertae sedis</taxon>
        <taxon>Chytridiomycota</taxon>
        <taxon>Chytridiomycota incertae sedis</taxon>
        <taxon>Chytridiomycetes</taxon>
        <taxon>Rhizophydiales</taxon>
        <taxon>Rhizophydiales incertae sedis</taxon>
        <taxon>Batrachochytrium</taxon>
    </lineage>
</organism>
<comment type="subcellular location">
    <subcellularLocation>
        <location evidence="1">Endoplasmic reticulum membrane</location>
        <topology evidence="1">Multi-pass membrane protein</topology>
    </subcellularLocation>
</comment>
<gene>
    <name evidence="9" type="ORF">BDEG_28252</name>
</gene>
<dbReference type="GO" id="GO:0008654">
    <property type="term" value="P:phospholipid biosynthetic process"/>
    <property type="evidence" value="ECO:0007669"/>
    <property type="project" value="TreeGrafter"/>
</dbReference>
<reference evidence="9 10" key="1">
    <citation type="submission" date="2006-10" db="EMBL/GenBank/DDBJ databases">
        <title>The Genome Sequence of Batrachochytrium dendrobatidis JEL423.</title>
        <authorList>
            <consortium name="The Broad Institute Genome Sequencing Platform"/>
            <person name="Birren B."/>
            <person name="Lander E."/>
            <person name="Galagan J."/>
            <person name="Cuomo C."/>
            <person name="Devon K."/>
            <person name="Jaffe D."/>
            <person name="Butler J."/>
            <person name="Alvarez P."/>
            <person name="Gnerre S."/>
            <person name="Grabherr M."/>
            <person name="Kleber M."/>
            <person name="Mauceli E."/>
            <person name="Brockman W."/>
            <person name="Young S."/>
            <person name="LaButti K."/>
            <person name="Sykes S."/>
            <person name="DeCaprio D."/>
            <person name="Crawford M."/>
            <person name="Koehrsen M."/>
            <person name="Engels R."/>
            <person name="Montgomery P."/>
            <person name="Pearson M."/>
            <person name="Howarth C."/>
            <person name="Larson L."/>
            <person name="White J."/>
            <person name="O'Leary S."/>
            <person name="Kodira C."/>
            <person name="Zeng Q."/>
            <person name="Yandava C."/>
            <person name="Alvarado L."/>
            <person name="Longcore J."/>
            <person name="James T."/>
        </authorList>
    </citation>
    <scope>NUCLEOTIDE SEQUENCE [LARGE SCALE GENOMIC DNA]</scope>
    <source>
        <strain evidence="9 10">JEL423</strain>
    </source>
</reference>
<keyword evidence="3" id="KW-0378">Hydrolase</keyword>
<keyword evidence="2 8" id="KW-0812">Transmembrane</keyword>
<keyword evidence="7 8" id="KW-0472">Membrane</keyword>
<dbReference type="eggNOG" id="KOG3750">
    <property type="taxonomic scope" value="Eukaryota"/>
</dbReference>
<reference evidence="9 10" key="2">
    <citation type="submission" date="2016-05" db="EMBL/GenBank/DDBJ databases">
        <title>Lineage-specific infection strategies underlie the spectrum of fungal disease in amphibians.</title>
        <authorList>
            <person name="Cuomo C.A."/>
            <person name="Farrer R.A."/>
            <person name="James T."/>
            <person name="Longcore J."/>
            <person name="Birren B."/>
        </authorList>
    </citation>
    <scope>NUCLEOTIDE SEQUENCE [LARGE SCALE GENOMIC DNA]</scope>
    <source>
        <strain evidence="9 10">JEL423</strain>
    </source>
</reference>
<dbReference type="GO" id="GO:0005789">
    <property type="term" value="C:endoplasmic reticulum membrane"/>
    <property type="evidence" value="ECO:0007669"/>
    <property type="project" value="UniProtKB-SubCell"/>
</dbReference>
<dbReference type="GO" id="GO:0019915">
    <property type="term" value="P:lipid storage"/>
    <property type="evidence" value="ECO:0007669"/>
    <property type="project" value="InterPro"/>
</dbReference>
<dbReference type="GO" id="GO:0010945">
    <property type="term" value="F:coenzyme A diphosphatase activity"/>
    <property type="evidence" value="ECO:0007669"/>
    <property type="project" value="InterPro"/>
</dbReference>
<dbReference type="VEuPathDB" id="FungiDB:BDEG_28252"/>
<feature type="transmembrane region" description="Helical" evidence="8">
    <location>
        <begin position="219"/>
        <end position="244"/>
    </location>
</feature>
<evidence type="ECO:0000313" key="10">
    <source>
        <dbReference type="Proteomes" id="UP000077115"/>
    </source>
</evidence>
<dbReference type="Pfam" id="PF10261">
    <property type="entry name" value="FIT"/>
    <property type="match status" value="1"/>
</dbReference>
<keyword evidence="4" id="KW-0256">Endoplasmic reticulum</keyword>
<dbReference type="InterPro" id="IPR019388">
    <property type="entry name" value="FIT"/>
</dbReference>
<keyword evidence="5 8" id="KW-1133">Transmembrane helix</keyword>
<dbReference type="GO" id="GO:0034389">
    <property type="term" value="P:lipid droplet organization"/>
    <property type="evidence" value="ECO:0007669"/>
    <property type="project" value="TreeGrafter"/>
</dbReference>
<feature type="transmembrane region" description="Helical" evidence="8">
    <location>
        <begin position="54"/>
        <end position="75"/>
    </location>
</feature>
<dbReference type="OrthoDB" id="5579088at2759"/>
<sequence length="270" mass="30451">MLTVAQLRACLFLSFTVLLGTCFQLIAFVFQYKLDTYSVFAQKSNPLNVFLAKYAWGWTSIPLLAFMLVYVHTCTTTTINSSTYKRYAAVAIRWTSATLYWVIMTQWAFGNPLLDRVYLSTGHCLTMTNTVEVRSIRQCKSLGGSLTGLDISGHCFLLVHAILTTFEELKPYFKLHTLDSSSALMAHFTSLSKMCLSILSLVLITLGLIWWIMLFTTSLYFHSFIEASSGTLLGMLHWLVLYVVTGSLYPNVLPFDVSLVSQPNKSQKHL</sequence>